<feature type="non-terminal residue" evidence="1">
    <location>
        <position position="354"/>
    </location>
</feature>
<name>A0ACC1JJC5_9FUNG</name>
<evidence type="ECO:0000313" key="2">
    <source>
        <dbReference type="Proteomes" id="UP001140234"/>
    </source>
</evidence>
<dbReference type="Proteomes" id="UP001140234">
    <property type="component" value="Unassembled WGS sequence"/>
</dbReference>
<organism evidence="1 2">
    <name type="scientific">Coemansia nantahalensis</name>
    <dbReference type="NCBI Taxonomy" id="2789366"/>
    <lineage>
        <taxon>Eukaryota</taxon>
        <taxon>Fungi</taxon>
        <taxon>Fungi incertae sedis</taxon>
        <taxon>Zoopagomycota</taxon>
        <taxon>Kickxellomycotina</taxon>
        <taxon>Kickxellomycetes</taxon>
        <taxon>Kickxellales</taxon>
        <taxon>Kickxellaceae</taxon>
        <taxon>Coemansia</taxon>
    </lineage>
</organism>
<gene>
    <name evidence="1" type="primary">VPS41</name>
    <name evidence="1" type="ORF">IWQ57_006582</name>
</gene>
<sequence length="354" mass="38653">GNEVKRWRAHSATVNSVCVDAACEFVASAGDDGRVVVHGLYGDDVAIVAYSRPVKAVALDPNYGATRRFVSGGTAGELIMYEKRWLGKSDTILYTSAGPIQTAEWQGDLVAWACDEGVQIYSVELGVRISHIARPAGSPRADLYWCRMRWTGARTLLVGWANVVQVVTLREHPPPDGRGSRAQLHAEVSVVFRTDSIVCGLALHGDRFLVFACGDDDQAADGDPGADPGPAGLRRDAQAPELRTISRSVEEVASDILPLEGYPLLRPNDYGLAQCAAQADAWFILSPKQLVAVRPRGLADHVRWLTDRGRHRQALADIEDAYARRGPWAMYRDQVRQAEYQAIGQAHARALMDA</sequence>
<dbReference type="EMBL" id="JANBUJ010003820">
    <property type="protein sequence ID" value="KAJ2759328.1"/>
    <property type="molecule type" value="Genomic_DNA"/>
</dbReference>
<keyword evidence="2" id="KW-1185">Reference proteome</keyword>
<comment type="caution">
    <text evidence="1">The sequence shown here is derived from an EMBL/GenBank/DDBJ whole genome shotgun (WGS) entry which is preliminary data.</text>
</comment>
<evidence type="ECO:0000313" key="1">
    <source>
        <dbReference type="EMBL" id="KAJ2759328.1"/>
    </source>
</evidence>
<proteinExistence type="predicted"/>
<accession>A0ACC1JJC5</accession>
<feature type="non-terminal residue" evidence="1">
    <location>
        <position position="1"/>
    </location>
</feature>
<reference evidence="1" key="1">
    <citation type="submission" date="2022-07" db="EMBL/GenBank/DDBJ databases">
        <title>Phylogenomic reconstructions and comparative analyses of Kickxellomycotina fungi.</title>
        <authorList>
            <person name="Reynolds N.K."/>
            <person name="Stajich J.E."/>
            <person name="Barry K."/>
            <person name="Grigoriev I.V."/>
            <person name="Crous P."/>
            <person name="Smith M.E."/>
        </authorList>
    </citation>
    <scope>NUCLEOTIDE SEQUENCE</scope>
    <source>
        <strain evidence="1">CBS 109366</strain>
    </source>
</reference>
<protein>
    <submittedName>
        <fullName evidence="1">Vacuolar protein sorting-associated protein 41</fullName>
    </submittedName>
</protein>